<dbReference type="EMBL" id="LR593886">
    <property type="protein sequence ID" value="VTR93825.1"/>
    <property type="molecule type" value="Genomic_DNA"/>
</dbReference>
<proteinExistence type="predicted"/>
<gene>
    <name evidence="1" type="ORF">SOIL9_38890</name>
</gene>
<dbReference type="AlphaFoldDB" id="A0A6P2D0D1"/>
<sequence>MDEQTWLTVSRPLNLLWVLARLNRRLQRPINVRKLRFFAFSCCRFAWPAVTDERSQRVIEIAELHAVNLATQNQFDDAISDAYAARCEAQMVRENLFAASAPHIDHVRATSLSAAIATHVAWSAAANGFYNGMLAQTRDVLAFRMMLDAKGNQILTGEMCHALRDIFGNPFRSVRFSPEWRTNTALALAEQIYAARDFSAMPVFADALQDAGCDNDDILNHCRSANQVHARGCWVVDLVMSRE</sequence>
<dbReference type="Proteomes" id="UP000464178">
    <property type="component" value="Chromosome"/>
</dbReference>
<dbReference type="KEGG" id="gms:SOIL9_38890"/>
<reference evidence="1 2" key="1">
    <citation type="submission" date="2019-05" db="EMBL/GenBank/DDBJ databases">
        <authorList>
            <consortium name="Science for Life Laboratories"/>
        </authorList>
    </citation>
    <scope>NUCLEOTIDE SEQUENCE [LARGE SCALE GENOMIC DNA]</scope>
    <source>
        <strain evidence="1">Soil9</strain>
    </source>
</reference>
<evidence type="ECO:0000313" key="1">
    <source>
        <dbReference type="EMBL" id="VTR93825.1"/>
    </source>
</evidence>
<evidence type="ECO:0000313" key="2">
    <source>
        <dbReference type="Proteomes" id="UP000464178"/>
    </source>
</evidence>
<organism evidence="1 2">
    <name type="scientific">Gemmata massiliana</name>
    <dbReference type="NCBI Taxonomy" id="1210884"/>
    <lineage>
        <taxon>Bacteria</taxon>
        <taxon>Pseudomonadati</taxon>
        <taxon>Planctomycetota</taxon>
        <taxon>Planctomycetia</taxon>
        <taxon>Gemmatales</taxon>
        <taxon>Gemmataceae</taxon>
        <taxon>Gemmata</taxon>
    </lineage>
</organism>
<protein>
    <submittedName>
        <fullName evidence="1">Uncharacterized protein</fullName>
    </submittedName>
</protein>
<accession>A0A6P2D0D1</accession>
<keyword evidence="2" id="KW-1185">Reference proteome</keyword>
<name>A0A6P2D0D1_9BACT</name>